<organism evidence="3 4">
    <name type="scientific">Corallococcus macrosporus DSM 14697</name>
    <dbReference type="NCBI Taxonomy" id="1189310"/>
    <lineage>
        <taxon>Bacteria</taxon>
        <taxon>Pseudomonadati</taxon>
        <taxon>Myxococcota</taxon>
        <taxon>Myxococcia</taxon>
        <taxon>Myxococcales</taxon>
        <taxon>Cystobacterineae</taxon>
        <taxon>Myxococcaceae</taxon>
        <taxon>Corallococcus</taxon>
    </lineage>
</organism>
<evidence type="ECO:0000256" key="1">
    <source>
        <dbReference type="SAM" id="MobiDB-lite"/>
    </source>
</evidence>
<dbReference type="KEGG" id="mmas:MYMAC_007016"/>
<dbReference type="Proteomes" id="UP000217343">
    <property type="component" value="Chromosome"/>
</dbReference>
<evidence type="ECO:0008006" key="5">
    <source>
        <dbReference type="Google" id="ProtNLM"/>
    </source>
</evidence>
<evidence type="ECO:0000313" key="4">
    <source>
        <dbReference type="Proteomes" id="UP000217343"/>
    </source>
</evidence>
<feature type="region of interest" description="Disordered" evidence="1">
    <location>
        <begin position="78"/>
        <end position="134"/>
    </location>
</feature>
<evidence type="ECO:0000256" key="2">
    <source>
        <dbReference type="SAM" id="SignalP"/>
    </source>
</evidence>
<feature type="compositionally biased region" description="Gly residues" evidence="1">
    <location>
        <begin position="109"/>
        <end position="118"/>
    </location>
</feature>
<reference evidence="3 4" key="1">
    <citation type="submission" date="2017-06" db="EMBL/GenBank/DDBJ databases">
        <title>Sequencing and comparative analysis of myxobacterial genomes.</title>
        <authorList>
            <person name="Rupp O."/>
            <person name="Goesmann A."/>
            <person name="Sogaard-Andersen L."/>
        </authorList>
    </citation>
    <scope>NUCLEOTIDE SEQUENCE [LARGE SCALE GENOMIC DNA]</scope>
    <source>
        <strain evidence="3 4">DSM 14697</strain>
    </source>
</reference>
<dbReference type="EMBL" id="CP022203">
    <property type="protein sequence ID" value="ATB51358.1"/>
    <property type="molecule type" value="Genomic_DNA"/>
</dbReference>
<name>A0A286NW13_9BACT</name>
<feature type="region of interest" description="Disordered" evidence="1">
    <location>
        <begin position="27"/>
        <end position="50"/>
    </location>
</feature>
<dbReference type="OrthoDB" id="5525896at2"/>
<feature type="signal peptide" evidence="2">
    <location>
        <begin position="1"/>
        <end position="26"/>
    </location>
</feature>
<keyword evidence="2" id="KW-0732">Signal</keyword>
<proteinExistence type="predicted"/>
<sequence>MLRKASLWVLGLAGASILLCGGEATAQDTQQGPARPEQAPAGQALSSADAAALQREVDQLRAELLQLRQDVTQLRGQLAGTGGAGIPPGARVVSPQRETAAQEDPGAQEGTGGTGAAGLGSDVPPAGSNVPSPPGTAVVDAVYTGVVRSVGDTEVAIAVGEGPPLTLRVDSQTRVRQDGRNIALRKLQPGDQVRAVVDMVGEERTTEISVLPPSPAGK</sequence>
<evidence type="ECO:0000313" key="3">
    <source>
        <dbReference type="EMBL" id="ATB51358.1"/>
    </source>
</evidence>
<feature type="chain" id="PRO_5012176964" description="Lipoprotein" evidence="2">
    <location>
        <begin position="27"/>
        <end position="218"/>
    </location>
</feature>
<dbReference type="RefSeq" id="WP_095961286.1">
    <property type="nucleotide sequence ID" value="NZ_CP022203.1"/>
</dbReference>
<accession>A0A286NW13</accession>
<keyword evidence="4" id="KW-1185">Reference proteome</keyword>
<dbReference type="AlphaFoldDB" id="A0A286NW13"/>
<feature type="compositionally biased region" description="Low complexity" evidence="1">
    <location>
        <begin position="39"/>
        <end position="50"/>
    </location>
</feature>
<gene>
    <name evidence="3" type="ORF">MYMAC_007016</name>
</gene>
<protein>
    <recommendedName>
        <fullName evidence="5">Lipoprotein</fullName>
    </recommendedName>
</protein>